<feature type="transmembrane region" description="Helical" evidence="6">
    <location>
        <begin position="184"/>
        <end position="213"/>
    </location>
</feature>
<dbReference type="GO" id="GO:0008324">
    <property type="term" value="F:monoatomic cation transmembrane transporter activity"/>
    <property type="evidence" value="ECO:0007669"/>
    <property type="project" value="InterPro"/>
</dbReference>
<keyword evidence="2" id="KW-0813">Transport</keyword>
<evidence type="ECO:0000313" key="9">
    <source>
        <dbReference type="Proteomes" id="UP000054618"/>
    </source>
</evidence>
<dbReference type="SUPFAM" id="SSF161111">
    <property type="entry name" value="Cation efflux protein transmembrane domain-like"/>
    <property type="match status" value="1"/>
</dbReference>
<dbReference type="PANTHER" id="PTHR43840">
    <property type="entry name" value="MITOCHONDRIAL METAL TRANSPORTER 1-RELATED"/>
    <property type="match status" value="1"/>
</dbReference>
<evidence type="ECO:0000256" key="4">
    <source>
        <dbReference type="ARBA" id="ARBA00022989"/>
    </source>
</evidence>
<dbReference type="Proteomes" id="UP000054618">
    <property type="component" value="Unassembled WGS sequence"/>
</dbReference>
<sequence>MLHITKDLEFPDSLDPLYDKAIKYEWISLLYMISTTFFSFIVMSNSQTMKTIWLEDTLGIIPPASFLVASRIIQWKANKKFPYGYHKITGMSYFASSLALFFLGVYLLIDGSLVLLKNEHPNIPDVSFSGYSIWLGYIMIIALLWSSLPSTILGHLKIPLSLKLYDKILFADSKMNKASWMSGFASIIGIIGIRMGFWWADAGIAILISFSIINDGYSNLKNSILDLMDEVPETIEKNKTDPLLSEVRSIIKNEDWVKSFEMRFRVVGHLFFGDIFIIPKTKTIAVEKIQSLRDKIEDRNWRLHDITITVLPERLMIPSGEKK</sequence>
<dbReference type="OrthoDB" id="9806522at2"/>
<protein>
    <submittedName>
        <fullName evidence="8">Cation efflux family protein</fullName>
    </submittedName>
</protein>
<dbReference type="RefSeq" id="WP_058508819.1">
    <property type="nucleotide sequence ID" value="NZ_CAAAIK010000004.1"/>
</dbReference>
<comment type="subcellular location">
    <subcellularLocation>
        <location evidence="1">Membrane</location>
        <topology evidence="1">Multi-pass membrane protein</topology>
    </subcellularLocation>
</comment>
<dbReference type="GO" id="GO:0006829">
    <property type="term" value="P:zinc ion transport"/>
    <property type="evidence" value="ECO:0007669"/>
    <property type="project" value="UniProtKB-KW"/>
</dbReference>
<evidence type="ECO:0000313" key="8">
    <source>
        <dbReference type="EMBL" id="KTD45289.1"/>
    </source>
</evidence>
<evidence type="ECO:0000256" key="2">
    <source>
        <dbReference type="ARBA" id="ARBA00022448"/>
    </source>
</evidence>
<dbReference type="STRING" id="45073.Lqui_2760"/>
<dbReference type="PATRIC" id="fig|45073.5.peg.2936"/>
<gene>
    <name evidence="8" type="ORF">Lqui_2760</name>
</gene>
<comment type="caution">
    <text evidence="8">The sequence shown here is derived from an EMBL/GenBank/DDBJ whole genome shotgun (WGS) entry which is preliminary data.</text>
</comment>
<accession>A0A0W0XKS4</accession>
<feature type="transmembrane region" description="Helical" evidence="6">
    <location>
        <begin position="93"/>
        <end position="116"/>
    </location>
</feature>
<dbReference type="InterPro" id="IPR050291">
    <property type="entry name" value="CDF_Transporter"/>
</dbReference>
<dbReference type="EMBL" id="LNYS01000025">
    <property type="protein sequence ID" value="KTD45289.1"/>
    <property type="molecule type" value="Genomic_DNA"/>
</dbReference>
<keyword evidence="9" id="KW-1185">Reference proteome</keyword>
<feature type="transmembrane region" description="Helical" evidence="6">
    <location>
        <begin position="128"/>
        <end position="148"/>
    </location>
</feature>
<dbReference type="AlphaFoldDB" id="A0A0W0XKS4"/>
<dbReference type="Pfam" id="PF01545">
    <property type="entry name" value="Cation_efflux"/>
    <property type="match status" value="1"/>
</dbReference>
<evidence type="ECO:0000256" key="6">
    <source>
        <dbReference type="SAM" id="Phobius"/>
    </source>
</evidence>
<keyword evidence="5 6" id="KW-0472">Membrane</keyword>
<dbReference type="PANTHER" id="PTHR43840:SF15">
    <property type="entry name" value="MITOCHONDRIAL METAL TRANSPORTER 1-RELATED"/>
    <property type="match status" value="1"/>
</dbReference>
<name>A0A0W0XKS4_9GAMM</name>
<feature type="domain" description="Cation efflux protein transmembrane" evidence="7">
    <location>
        <begin position="35"/>
        <end position="228"/>
    </location>
</feature>
<keyword evidence="4 6" id="KW-1133">Transmembrane helix</keyword>
<dbReference type="InterPro" id="IPR058533">
    <property type="entry name" value="Cation_efflux_TM"/>
</dbReference>
<organism evidence="8 9">
    <name type="scientific">Legionella quinlivanii</name>
    <dbReference type="NCBI Taxonomy" id="45073"/>
    <lineage>
        <taxon>Bacteria</taxon>
        <taxon>Pseudomonadati</taxon>
        <taxon>Pseudomonadota</taxon>
        <taxon>Gammaproteobacteria</taxon>
        <taxon>Legionellales</taxon>
        <taxon>Legionellaceae</taxon>
        <taxon>Legionella</taxon>
    </lineage>
</organism>
<evidence type="ECO:0000256" key="1">
    <source>
        <dbReference type="ARBA" id="ARBA00004141"/>
    </source>
</evidence>
<dbReference type="InterPro" id="IPR027469">
    <property type="entry name" value="Cation_efflux_TMD_sf"/>
</dbReference>
<dbReference type="Gene3D" id="1.20.1510.10">
    <property type="entry name" value="Cation efflux protein transmembrane domain"/>
    <property type="match status" value="1"/>
</dbReference>
<evidence type="ECO:0000256" key="5">
    <source>
        <dbReference type="ARBA" id="ARBA00023136"/>
    </source>
</evidence>
<feature type="transmembrane region" description="Helical" evidence="6">
    <location>
        <begin position="26"/>
        <end position="45"/>
    </location>
</feature>
<proteinExistence type="predicted"/>
<dbReference type="GO" id="GO:0006826">
    <property type="term" value="P:iron ion transport"/>
    <property type="evidence" value="ECO:0007669"/>
    <property type="project" value="UniProtKB-KW"/>
</dbReference>
<dbReference type="GO" id="GO:0016020">
    <property type="term" value="C:membrane"/>
    <property type="evidence" value="ECO:0007669"/>
    <property type="project" value="UniProtKB-SubCell"/>
</dbReference>
<keyword evidence="3 6" id="KW-0812">Transmembrane</keyword>
<evidence type="ECO:0000256" key="3">
    <source>
        <dbReference type="ARBA" id="ARBA00022692"/>
    </source>
</evidence>
<evidence type="ECO:0000259" key="7">
    <source>
        <dbReference type="Pfam" id="PF01545"/>
    </source>
</evidence>
<reference evidence="8 9" key="1">
    <citation type="submission" date="2015-11" db="EMBL/GenBank/DDBJ databases">
        <title>Genomic analysis of 38 Legionella species identifies large and diverse effector repertoires.</title>
        <authorList>
            <person name="Burstein D."/>
            <person name="Amaro F."/>
            <person name="Zusman T."/>
            <person name="Lifshitz Z."/>
            <person name="Cohen O."/>
            <person name="Gilbert J.A."/>
            <person name="Pupko T."/>
            <person name="Shuman H.A."/>
            <person name="Segal G."/>
        </authorList>
    </citation>
    <scope>NUCLEOTIDE SEQUENCE [LARGE SCALE GENOMIC DNA]</scope>
    <source>
        <strain evidence="8 9">CDC#1442-AUS-E</strain>
    </source>
</reference>